<evidence type="ECO:0000259" key="3">
    <source>
        <dbReference type="PROSITE" id="PS50977"/>
    </source>
</evidence>
<keyword evidence="1 2" id="KW-0238">DNA-binding</keyword>
<evidence type="ECO:0000256" key="2">
    <source>
        <dbReference type="PROSITE-ProRule" id="PRU00335"/>
    </source>
</evidence>
<evidence type="ECO:0000313" key="4">
    <source>
        <dbReference type="EMBL" id="GHA91418.1"/>
    </source>
</evidence>
<comment type="caution">
    <text evidence="4">The sequence shown here is derived from an EMBL/GenBank/DDBJ whole genome shotgun (WGS) entry which is preliminary data.</text>
</comment>
<dbReference type="InterPro" id="IPR050109">
    <property type="entry name" value="HTH-type_TetR-like_transc_reg"/>
</dbReference>
<name>A0A8J3CPL5_9PROT</name>
<dbReference type="SUPFAM" id="SSF48498">
    <property type="entry name" value="Tetracyclin repressor-like, C-terminal domain"/>
    <property type="match status" value="1"/>
</dbReference>
<dbReference type="PRINTS" id="PR00455">
    <property type="entry name" value="HTHTETR"/>
</dbReference>
<accession>A0A8J3CPL5</accession>
<dbReference type="Gene3D" id="1.10.357.10">
    <property type="entry name" value="Tetracycline Repressor, domain 2"/>
    <property type="match status" value="1"/>
</dbReference>
<dbReference type="GO" id="GO:0000976">
    <property type="term" value="F:transcription cis-regulatory region binding"/>
    <property type="evidence" value="ECO:0007669"/>
    <property type="project" value="TreeGrafter"/>
</dbReference>
<dbReference type="InterPro" id="IPR001647">
    <property type="entry name" value="HTH_TetR"/>
</dbReference>
<feature type="DNA-binding region" description="H-T-H motif" evidence="2">
    <location>
        <begin position="22"/>
        <end position="41"/>
    </location>
</feature>
<dbReference type="GO" id="GO:0003700">
    <property type="term" value="F:DNA-binding transcription factor activity"/>
    <property type="evidence" value="ECO:0007669"/>
    <property type="project" value="TreeGrafter"/>
</dbReference>
<evidence type="ECO:0000256" key="1">
    <source>
        <dbReference type="ARBA" id="ARBA00023125"/>
    </source>
</evidence>
<dbReference type="Proteomes" id="UP000634004">
    <property type="component" value="Unassembled WGS sequence"/>
</dbReference>
<sequence length="185" mass="21148">MRREIADIAKQLFQKEGYAKVSMRRIAGEIGCSPMTLYKYYDAKVDVLRTLWADVFRDLFDQLETVPEAHDRQLQGLGLAYVQYWLDHPDFYRLVFISDGVTQSDVSVFIESPELVQRFEIFSQALLDGHEDDLGSNELKAKLDAFICFLNGIAHNMITISGYRWSEPDIMVAMAVRAVTAQAAR</sequence>
<reference evidence="4" key="2">
    <citation type="submission" date="2020-09" db="EMBL/GenBank/DDBJ databases">
        <authorList>
            <person name="Sun Q."/>
            <person name="Kim S."/>
        </authorList>
    </citation>
    <scope>NUCLEOTIDE SEQUENCE</scope>
    <source>
        <strain evidence="4">KCTC 32513</strain>
    </source>
</reference>
<gene>
    <name evidence="4" type="ORF">GCM10009069_13250</name>
</gene>
<dbReference type="PANTHER" id="PTHR30055">
    <property type="entry name" value="HTH-TYPE TRANSCRIPTIONAL REGULATOR RUTR"/>
    <property type="match status" value="1"/>
</dbReference>
<proteinExistence type="predicted"/>
<keyword evidence="5" id="KW-1185">Reference proteome</keyword>
<dbReference type="EMBL" id="BMZH01000004">
    <property type="protein sequence ID" value="GHA91418.1"/>
    <property type="molecule type" value="Genomic_DNA"/>
</dbReference>
<dbReference type="Pfam" id="PF00440">
    <property type="entry name" value="TetR_N"/>
    <property type="match status" value="1"/>
</dbReference>
<organism evidence="4 5">
    <name type="scientific">Algimonas arctica</name>
    <dbReference type="NCBI Taxonomy" id="1479486"/>
    <lineage>
        <taxon>Bacteria</taxon>
        <taxon>Pseudomonadati</taxon>
        <taxon>Pseudomonadota</taxon>
        <taxon>Alphaproteobacteria</taxon>
        <taxon>Maricaulales</taxon>
        <taxon>Robiginitomaculaceae</taxon>
        <taxon>Algimonas</taxon>
    </lineage>
</organism>
<feature type="domain" description="HTH tetR-type" evidence="3">
    <location>
        <begin position="1"/>
        <end position="59"/>
    </location>
</feature>
<protein>
    <submittedName>
        <fullName evidence="4">TetR family transcriptional regulator</fullName>
    </submittedName>
</protein>
<dbReference type="InterPro" id="IPR009057">
    <property type="entry name" value="Homeodomain-like_sf"/>
</dbReference>
<dbReference type="RefSeq" id="WP_189496683.1">
    <property type="nucleotide sequence ID" value="NZ_BMZH01000004.1"/>
</dbReference>
<dbReference type="SUPFAM" id="SSF46689">
    <property type="entry name" value="Homeodomain-like"/>
    <property type="match status" value="1"/>
</dbReference>
<dbReference type="AlphaFoldDB" id="A0A8J3CPL5"/>
<dbReference type="InterPro" id="IPR036271">
    <property type="entry name" value="Tet_transcr_reg_TetR-rel_C_sf"/>
</dbReference>
<evidence type="ECO:0000313" key="5">
    <source>
        <dbReference type="Proteomes" id="UP000634004"/>
    </source>
</evidence>
<dbReference type="PANTHER" id="PTHR30055:SF212">
    <property type="entry name" value="TETR-FAMILY FAMILY TRANSCRIPTIONAL REGULATOR"/>
    <property type="match status" value="1"/>
</dbReference>
<dbReference type="PROSITE" id="PS50977">
    <property type="entry name" value="HTH_TETR_2"/>
    <property type="match status" value="1"/>
</dbReference>
<reference evidence="4" key="1">
    <citation type="journal article" date="2014" name="Int. J. Syst. Evol. Microbiol.">
        <title>Complete genome sequence of Corynebacterium casei LMG S-19264T (=DSM 44701T), isolated from a smear-ripened cheese.</title>
        <authorList>
            <consortium name="US DOE Joint Genome Institute (JGI-PGF)"/>
            <person name="Walter F."/>
            <person name="Albersmeier A."/>
            <person name="Kalinowski J."/>
            <person name="Ruckert C."/>
        </authorList>
    </citation>
    <scope>NUCLEOTIDE SEQUENCE</scope>
    <source>
        <strain evidence="4">KCTC 32513</strain>
    </source>
</reference>